<name>A0AAV6TH40_9ARAC</name>
<dbReference type="Proteomes" id="UP000827092">
    <property type="component" value="Unassembled WGS sequence"/>
</dbReference>
<dbReference type="AlphaFoldDB" id="A0AAV6TH40"/>
<gene>
    <name evidence="1" type="ORF">JTE90_001483</name>
</gene>
<comment type="caution">
    <text evidence="1">The sequence shown here is derived from an EMBL/GenBank/DDBJ whole genome shotgun (WGS) entry which is preliminary data.</text>
</comment>
<keyword evidence="2" id="KW-1185">Reference proteome</keyword>
<dbReference type="EMBL" id="JAFNEN010004634">
    <property type="protein sequence ID" value="KAG8170961.1"/>
    <property type="molecule type" value="Genomic_DNA"/>
</dbReference>
<reference evidence="1 2" key="1">
    <citation type="journal article" date="2022" name="Nat. Ecol. Evol.">
        <title>A masculinizing supergene underlies an exaggerated male reproductive morph in a spider.</title>
        <authorList>
            <person name="Hendrickx F."/>
            <person name="De Corte Z."/>
            <person name="Sonet G."/>
            <person name="Van Belleghem S.M."/>
            <person name="Kostlbacher S."/>
            <person name="Vangestel C."/>
        </authorList>
    </citation>
    <scope>NUCLEOTIDE SEQUENCE [LARGE SCALE GENOMIC DNA]</scope>
    <source>
        <strain evidence="1">W744_W776</strain>
    </source>
</reference>
<protein>
    <submittedName>
        <fullName evidence="1">Uncharacterized protein</fullName>
    </submittedName>
</protein>
<evidence type="ECO:0000313" key="2">
    <source>
        <dbReference type="Proteomes" id="UP000827092"/>
    </source>
</evidence>
<sequence>MKVQAVEVGRISGIPRFPRGRGAPETPPRFHLWKWRSIERTTLEPRKMVNYARDRTRPEKLWWRSVAF</sequence>
<organism evidence="1 2">
    <name type="scientific">Oedothorax gibbosus</name>
    <dbReference type="NCBI Taxonomy" id="931172"/>
    <lineage>
        <taxon>Eukaryota</taxon>
        <taxon>Metazoa</taxon>
        <taxon>Ecdysozoa</taxon>
        <taxon>Arthropoda</taxon>
        <taxon>Chelicerata</taxon>
        <taxon>Arachnida</taxon>
        <taxon>Araneae</taxon>
        <taxon>Araneomorphae</taxon>
        <taxon>Entelegynae</taxon>
        <taxon>Araneoidea</taxon>
        <taxon>Linyphiidae</taxon>
        <taxon>Erigoninae</taxon>
        <taxon>Oedothorax</taxon>
    </lineage>
</organism>
<evidence type="ECO:0000313" key="1">
    <source>
        <dbReference type="EMBL" id="KAG8170961.1"/>
    </source>
</evidence>
<accession>A0AAV6TH40</accession>
<proteinExistence type="predicted"/>